<keyword evidence="3 11" id="KW-1134">Transmembrane beta strand</keyword>
<dbReference type="Pfam" id="PF00593">
    <property type="entry name" value="TonB_dep_Rec_b-barrel"/>
    <property type="match status" value="1"/>
</dbReference>
<dbReference type="InterPro" id="IPR037066">
    <property type="entry name" value="Plug_dom_sf"/>
</dbReference>
<evidence type="ECO:0000256" key="1">
    <source>
        <dbReference type="ARBA" id="ARBA00004571"/>
    </source>
</evidence>
<protein>
    <submittedName>
        <fullName evidence="15">TonB-dependent receptor</fullName>
    </submittedName>
</protein>
<comment type="similarity">
    <text evidence="11 12">Belongs to the TonB-dependent receptor family.</text>
</comment>
<evidence type="ECO:0000256" key="10">
    <source>
        <dbReference type="ARBA" id="ARBA00023237"/>
    </source>
</evidence>
<keyword evidence="2 11" id="KW-0813">Transport</keyword>
<dbReference type="OrthoDB" id="9782587at2"/>
<evidence type="ECO:0000256" key="8">
    <source>
        <dbReference type="ARBA" id="ARBA00023077"/>
    </source>
</evidence>
<evidence type="ECO:0000256" key="5">
    <source>
        <dbReference type="ARBA" id="ARBA00022692"/>
    </source>
</evidence>
<dbReference type="Proteomes" id="UP000288227">
    <property type="component" value="Unassembled WGS sequence"/>
</dbReference>
<evidence type="ECO:0000256" key="2">
    <source>
        <dbReference type="ARBA" id="ARBA00022448"/>
    </source>
</evidence>
<dbReference type="SUPFAM" id="SSF56935">
    <property type="entry name" value="Porins"/>
    <property type="match status" value="1"/>
</dbReference>
<keyword evidence="4" id="KW-0410">Iron transport</keyword>
<dbReference type="InterPro" id="IPR036942">
    <property type="entry name" value="Beta-barrel_TonB_sf"/>
</dbReference>
<dbReference type="InterPro" id="IPR012910">
    <property type="entry name" value="Plug_dom"/>
</dbReference>
<keyword evidence="10 11" id="KW-0998">Cell outer membrane</keyword>
<dbReference type="GO" id="GO:0006826">
    <property type="term" value="P:iron ion transport"/>
    <property type="evidence" value="ECO:0007669"/>
    <property type="project" value="UniProtKB-KW"/>
</dbReference>
<dbReference type="RefSeq" id="WP_127123004.1">
    <property type="nucleotide sequence ID" value="NZ_BHXQ01000004.1"/>
</dbReference>
<dbReference type="EMBL" id="BHXQ01000004">
    <property type="protein sequence ID" value="GCC52369.1"/>
    <property type="molecule type" value="Genomic_DNA"/>
</dbReference>
<dbReference type="Gene3D" id="2.170.130.10">
    <property type="entry name" value="TonB-dependent receptor, plug domain"/>
    <property type="match status" value="1"/>
</dbReference>
<evidence type="ECO:0000313" key="15">
    <source>
        <dbReference type="EMBL" id="GCC52369.1"/>
    </source>
</evidence>
<organism evidence="15 16">
    <name type="scientific">Chryseotalea sanaruensis</name>
    <dbReference type="NCBI Taxonomy" id="2482724"/>
    <lineage>
        <taxon>Bacteria</taxon>
        <taxon>Pseudomonadati</taxon>
        <taxon>Bacteroidota</taxon>
        <taxon>Cytophagia</taxon>
        <taxon>Cytophagales</taxon>
        <taxon>Chryseotaleaceae</taxon>
        <taxon>Chryseotalea</taxon>
    </lineage>
</organism>
<dbReference type="AlphaFoldDB" id="A0A401UBV2"/>
<feature type="domain" description="TonB-dependent receptor plug" evidence="14">
    <location>
        <begin position="40"/>
        <end position="148"/>
    </location>
</feature>
<dbReference type="PANTHER" id="PTHR32552:SF81">
    <property type="entry name" value="TONB-DEPENDENT OUTER MEMBRANE RECEPTOR"/>
    <property type="match status" value="1"/>
</dbReference>
<reference evidence="15 16" key="1">
    <citation type="submission" date="2018-11" db="EMBL/GenBank/DDBJ databases">
        <title>Chryseotalea sanarue gen. nov., sp., nov., a member of the family Cytophagaceae, isolated from a brackish lake in Hamamatsu Japan.</title>
        <authorList>
            <person name="Maejima Y."/>
            <person name="Iino T."/>
            <person name="Muraguchi Y."/>
            <person name="Fukuda K."/>
            <person name="Ohkuma M."/>
            <person name="Moriuchi R."/>
            <person name="Dohra H."/>
            <person name="Kimbara K."/>
            <person name="Shintani M."/>
        </authorList>
    </citation>
    <scope>NUCLEOTIDE SEQUENCE [LARGE SCALE GENOMIC DNA]</scope>
    <source>
        <strain evidence="15 16">Ys</strain>
    </source>
</reference>
<evidence type="ECO:0000256" key="7">
    <source>
        <dbReference type="ARBA" id="ARBA00023065"/>
    </source>
</evidence>
<dbReference type="PROSITE" id="PS52016">
    <property type="entry name" value="TONB_DEPENDENT_REC_3"/>
    <property type="match status" value="1"/>
</dbReference>
<name>A0A401UBV2_9BACT</name>
<keyword evidence="7" id="KW-0406">Ion transport</keyword>
<keyword evidence="6" id="KW-0408">Iron</keyword>
<keyword evidence="9 11" id="KW-0472">Membrane</keyword>
<dbReference type="Gene3D" id="2.40.170.20">
    <property type="entry name" value="TonB-dependent receptor, beta-barrel domain"/>
    <property type="match status" value="1"/>
</dbReference>
<feature type="domain" description="TonB-dependent receptor-like beta-barrel" evidence="13">
    <location>
        <begin position="195"/>
        <end position="642"/>
    </location>
</feature>
<dbReference type="PANTHER" id="PTHR32552">
    <property type="entry name" value="FERRICHROME IRON RECEPTOR-RELATED"/>
    <property type="match status" value="1"/>
</dbReference>
<proteinExistence type="inferred from homology"/>
<dbReference type="GO" id="GO:0009279">
    <property type="term" value="C:cell outer membrane"/>
    <property type="evidence" value="ECO:0007669"/>
    <property type="project" value="UniProtKB-SubCell"/>
</dbReference>
<dbReference type="InterPro" id="IPR000531">
    <property type="entry name" value="Beta-barrel_TonB"/>
</dbReference>
<comment type="caution">
    <text evidence="15">The sequence shown here is derived from an EMBL/GenBank/DDBJ whole genome shotgun (WGS) entry which is preliminary data.</text>
</comment>
<keyword evidence="8 12" id="KW-0798">TonB box</keyword>
<dbReference type="InterPro" id="IPR039426">
    <property type="entry name" value="TonB-dep_rcpt-like"/>
</dbReference>
<keyword evidence="16" id="KW-1185">Reference proteome</keyword>
<evidence type="ECO:0000259" key="13">
    <source>
        <dbReference type="Pfam" id="PF00593"/>
    </source>
</evidence>
<evidence type="ECO:0000256" key="9">
    <source>
        <dbReference type="ARBA" id="ARBA00023136"/>
    </source>
</evidence>
<evidence type="ECO:0000256" key="12">
    <source>
        <dbReference type="RuleBase" id="RU003357"/>
    </source>
</evidence>
<accession>A0A401UBV2</accession>
<keyword evidence="15" id="KW-0675">Receptor</keyword>
<evidence type="ECO:0000256" key="11">
    <source>
        <dbReference type="PROSITE-ProRule" id="PRU01360"/>
    </source>
</evidence>
<evidence type="ECO:0000256" key="6">
    <source>
        <dbReference type="ARBA" id="ARBA00023004"/>
    </source>
</evidence>
<sequence length="683" mass="75768">MLHLGSVLLLFVSITLVQAQDSVRYLQEFTITAFKSNRPISEVAGSISLLASKNLTRFAGNSLVPAVNTIAGVRMEERSPGSYRFSIRGSLLRSPFGIRNIKFYRDGLPFTDGGGNTYLNLLDFDAITSMEIIKGPGASLYGAGTGGVVLMNSPVDNQEATRISMSGGSYGLLRMNASTKLQLSTRSAVAVRSAYQQADGYREHTKMKRFNAGVDWEYQIGENAKITTSYLVGNLYYQTPGGLTKAQFEEDPKQARPATPVFPGAVEQQAAVTNLTHLVSSVYEAELSSSLLLKVGAITSLTDFENPTIRNYEKRIEKNIGFRAEVQYKHNLFNLGNKLSFGGEFQYFNSPLQVYDNTAGAATNLREDDLLTSSNGLIFLQSETDLPQNFFLTTGISLNMLRYEFTRKSPSPSIDQTRNFSPSLFPRIGLAKKLSNGFSLHGSISQGFSPPSLAEVRPSTGAYNNTLNAEIGLNTEIGIRGQIFKKAKFDLVAYNFKLNDAIVIQRNNDGAEYFVNAGRTSQQGIELSFAYNKINLWKKVISADYFLSYTGQYYFFKNYVQDGNDYSDNKITGVAPNALSTGLDINLKQHFYINTTANYYDHIPLNDANTVYSPYFWLITAKAGYRHLGKLPVEVFFFIDNLLNEKYSLGNDLNAIGARYYNAASGRNFSIGIEVKPSFKRRV</sequence>
<keyword evidence="5 11" id="KW-0812">Transmembrane</keyword>
<evidence type="ECO:0000259" key="14">
    <source>
        <dbReference type="Pfam" id="PF07715"/>
    </source>
</evidence>
<evidence type="ECO:0000256" key="3">
    <source>
        <dbReference type="ARBA" id="ARBA00022452"/>
    </source>
</evidence>
<dbReference type="Pfam" id="PF07715">
    <property type="entry name" value="Plug"/>
    <property type="match status" value="1"/>
</dbReference>
<comment type="subcellular location">
    <subcellularLocation>
        <location evidence="1 11">Cell outer membrane</location>
        <topology evidence="1 11">Multi-pass membrane protein</topology>
    </subcellularLocation>
</comment>
<gene>
    <name evidence="15" type="ORF">SanaruYs_26060</name>
</gene>
<evidence type="ECO:0000256" key="4">
    <source>
        <dbReference type="ARBA" id="ARBA00022496"/>
    </source>
</evidence>
<evidence type="ECO:0000313" key="16">
    <source>
        <dbReference type="Proteomes" id="UP000288227"/>
    </source>
</evidence>